<dbReference type="Pfam" id="PF03702">
    <property type="entry name" value="AnmK"/>
    <property type="match status" value="1"/>
</dbReference>
<dbReference type="AlphaFoldDB" id="A0A1B1YXZ9"/>
<keyword evidence="1" id="KW-0418">Kinase</keyword>
<dbReference type="PANTHER" id="PTHR30605">
    <property type="entry name" value="ANHYDRO-N-ACETYLMURAMIC ACID KINASE"/>
    <property type="match status" value="1"/>
</dbReference>
<dbReference type="InterPro" id="IPR005338">
    <property type="entry name" value="Anhydro_N_Ac-Mur_kinase"/>
</dbReference>
<comment type="similarity">
    <text evidence="1">Belongs to the anhydro-N-acetylmuramic acid kinase family.</text>
</comment>
<dbReference type="EC" id="2.7.1.170" evidence="1"/>
<dbReference type="CDD" id="cd24050">
    <property type="entry name" value="ASKHA_NBD_ANMK"/>
    <property type="match status" value="1"/>
</dbReference>
<dbReference type="Gene3D" id="3.30.420.40">
    <property type="match status" value="2"/>
</dbReference>
<dbReference type="InterPro" id="IPR043129">
    <property type="entry name" value="ATPase_NBD"/>
</dbReference>
<dbReference type="GO" id="GO:0006040">
    <property type="term" value="P:amino sugar metabolic process"/>
    <property type="evidence" value="ECO:0007669"/>
    <property type="project" value="InterPro"/>
</dbReference>
<comment type="pathway">
    <text evidence="1">Amino-sugar metabolism; 1,6-anhydro-N-acetylmuramate degradation.</text>
</comment>
<protein>
    <recommendedName>
        <fullName evidence="1">Anhydro-N-acetylmuramic acid kinase</fullName>
        <ecNumber evidence="1">2.7.1.170</ecNumber>
    </recommendedName>
    <alternativeName>
        <fullName evidence="1">AnhMurNAc kinase</fullName>
    </alternativeName>
</protein>
<evidence type="ECO:0000256" key="1">
    <source>
        <dbReference type="HAMAP-Rule" id="MF_01270"/>
    </source>
</evidence>
<comment type="catalytic activity">
    <reaction evidence="1">
        <text>1,6-anhydro-N-acetyl-beta-muramate + ATP + H2O = N-acetyl-D-muramate 6-phosphate + ADP + H(+)</text>
        <dbReference type="Rhea" id="RHEA:24952"/>
        <dbReference type="ChEBI" id="CHEBI:15377"/>
        <dbReference type="ChEBI" id="CHEBI:15378"/>
        <dbReference type="ChEBI" id="CHEBI:30616"/>
        <dbReference type="ChEBI" id="CHEBI:58690"/>
        <dbReference type="ChEBI" id="CHEBI:58722"/>
        <dbReference type="ChEBI" id="CHEBI:456216"/>
        <dbReference type="EC" id="2.7.1.170"/>
    </reaction>
</comment>
<dbReference type="UniPathway" id="UPA00544"/>
<keyword evidence="3" id="KW-1185">Reference proteome</keyword>
<dbReference type="GO" id="GO:0016301">
    <property type="term" value="F:kinase activity"/>
    <property type="evidence" value="ECO:0007669"/>
    <property type="project" value="UniProtKB-KW"/>
</dbReference>
<dbReference type="SUPFAM" id="SSF53067">
    <property type="entry name" value="Actin-like ATPase domain"/>
    <property type="match status" value="1"/>
</dbReference>
<evidence type="ECO:0000313" key="2">
    <source>
        <dbReference type="EMBL" id="ANX05533.1"/>
    </source>
</evidence>
<organism evidence="2 3">
    <name type="scientific">Immundisolibacter cernigliae</name>
    <dbReference type="NCBI Taxonomy" id="1810504"/>
    <lineage>
        <taxon>Bacteria</taxon>
        <taxon>Pseudomonadati</taxon>
        <taxon>Pseudomonadota</taxon>
        <taxon>Gammaproteobacteria</taxon>
        <taxon>Immundisolibacterales</taxon>
        <taxon>Immundisolibacteraceae</taxon>
        <taxon>Immundisolibacter</taxon>
    </lineage>
</organism>
<reference evidence="3" key="1">
    <citation type="submission" date="2016-03" db="EMBL/GenBank/DDBJ databases">
        <title>Complete genome sequence of Solimmundus cernigliae, representing a novel lineage of polycyclic aromatic hydrocarbon degraders within the Gammaproteobacteria.</title>
        <authorList>
            <person name="Singleton D.R."/>
            <person name="Dickey A.N."/>
            <person name="Scholl E.H."/>
            <person name="Wright F.A."/>
            <person name="Aitken M.D."/>
        </authorList>
    </citation>
    <scope>NUCLEOTIDE SEQUENCE [LARGE SCALE GENOMIC DNA]</scope>
    <source>
        <strain evidence="3">TR3.2</strain>
    </source>
</reference>
<dbReference type="FunCoup" id="A0A1B1YXZ9">
    <property type="interactions" value="56"/>
</dbReference>
<feature type="binding site" evidence="1">
    <location>
        <begin position="15"/>
        <end position="22"/>
    </location>
    <ligand>
        <name>ATP</name>
        <dbReference type="ChEBI" id="CHEBI:30616"/>
    </ligand>
</feature>
<dbReference type="NCBIfam" id="NF007139">
    <property type="entry name" value="PRK09585.1-3"/>
    <property type="match status" value="1"/>
</dbReference>
<keyword evidence="1" id="KW-0067">ATP-binding</keyword>
<dbReference type="Proteomes" id="UP000092952">
    <property type="component" value="Chromosome"/>
</dbReference>
<dbReference type="OrthoDB" id="9763949at2"/>
<keyword evidence="1" id="KW-0547">Nucleotide-binding</keyword>
<evidence type="ECO:0000313" key="3">
    <source>
        <dbReference type="Proteomes" id="UP000092952"/>
    </source>
</evidence>
<dbReference type="STRING" id="1810504.PG2T_07125"/>
<keyword evidence="1" id="KW-0808">Transferase</keyword>
<dbReference type="GO" id="GO:0009254">
    <property type="term" value="P:peptidoglycan turnover"/>
    <property type="evidence" value="ECO:0007669"/>
    <property type="project" value="UniProtKB-UniRule"/>
</dbReference>
<dbReference type="KEGG" id="gbi:PG2T_07125"/>
<gene>
    <name evidence="1" type="primary">anmK</name>
    <name evidence="2" type="ORF">PG2T_07125</name>
</gene>
<dbReference type="UniPathway" id="UPA00343"/>
<dbReference type="PANTHER" id="PTHR30605:SF0">
    <property type="entry name" value="ANHYDRO-N-ACETYLMURAMIC ACID KINASE"/>
    <property type="match status" value="1"/>
</dbReference>
<dbReference type="InParanoid" id="A0A1B1YXZ9"/>
<comment type="pathway">
    <text evidence="1">Cell wall biogenesis; peptidoglycan recycling.</text>
</comment>
<dbReference type="GO" id="GO:0097175">
    <property type="term" value="P:1,6-anhydro-N-acetyl-beta-muramic acid catabolic process"/>
    <property type="evidence" value="ECO:0007669"/>
    <property type="project" value="UniProtKB-UniRule"/>
</dbReference>
<proteinExistence type="inferred from homology"/>
<dbReference type="GO" id="GO:0005524">
    <property type="term" value="F:ATP binding"/>
    <property type="evidence" value="ECO:0007669"/>
    <property type="project" value="UniProtKB-UniRule"/>
</dbReference>
<name>A0A1B1YXZ9_9GAMM</name>
<dbReference type="EMBL" id="CP014671">
    <property type="protein sequence ID" value="ANX05533.1"/>
    <property type="molecule type" value="Genomic_DNA"/>
</dbReference>
<accession>A0A1B1YXZ9</accession>
<keyword evidence="1" id="KW-0119">Carbohydrate metabolism</keyword>
<comment type="function">
    <text evidence="1">Catalyzes the specific phosphorylation of 1,6-anhydro-N-acetylmuramic acid (anhMurNAc) with the simultaneous cleavage of the 1,6-anhydro ring, generating MurNAc-6-P. Is required for the utilization of anhMurNAc either imported from the medium or derived from its own cell wall murein, and thus plays a role in cell wall recycling.</text>
</comment>
<sequence>MDPPPAELYIGLMSGTSQDAIDGVLAEFSPNGQPRIRATHSAALTDDLRHQLDSLQRPGEGDLDLALQLHHDLGQRFADCALRLLDTAGVPAQAVRAIGCHGQTIRHNPDGPAPHSLQIGNCALIAARTGIPTVADFRSADIAAGGQGAPLAPAFHQAAFGTAGRRRAVLNLGGMANVSLLGADTSGWDVGPGNVLLDAWAVRHLGQPYDAEGRFAALGTADRQLLAALLAHPFIARPPPKSTGREDFNLRWLDTVLAGFANLHPADVQATLAEFTAAGVARALDGRGEVEELLVCGGGARNTDLLGRLARRLTPLRVATTAAAGVDPQWVEALAFAWLARQRIHETALDLSRITGARRPVILGCVYLPGRPGA</sequence>
<dbReference type="GO" id="GO:0016773">
    <property type="term" value="F:phosphotransferase activity, alcohol group as acceptor"/>
    <property type="evidence" value="ECO:0007669"/>
    <property type="project" value="UniProtKB-UniRule"/>
</dbReference>
<dbReference type="HAMAP" id="MF_01270">
    <property type="entry name" value="AnhMurNAc_kinase"/>
    <property type="match status" value="1"/>
</dbReference>